<keyword evidence="3" id="KW-1185">Reference proteome</keyword>
<dbReference type="InterPro" id="IPR004020">
    <property type="entry name" value="DAPIN"/>
</dbReference>
<dbReference type="SUPFAM" id="SSF47986">
    <property type="entry name" value="DEATH domain"/>
    <property type="match status" value="1"/>
</dbReference>
<accession>A0A673MGC6</accession>
<evidence type="ECO:0000313" key="3">
    <source>
        <dbReference type="Proteomes" id="UP000472270"/>
    </source>
</evidence>
<feature type="domain" description="Pyrin" evidence="1">
    <location>
        <begin position="1"/>
        <end position="85"/>
    </location>
</feature>
<sequence length="92" mass="10212">MTSVPHLLLDTLEGLDSTKLKKFKWHLKNDGIASVADVEKADATDTVELMVARRGQEGAVKITLDILRKMEENHLAEQLQDKHKASVSQTSS</sequence>
<evidence type="ECO:0000313" key="2">
    <source>
        <dbReference type="Ensembl" id="ENSSRHP00000087201.1"/>
    </source>
</evidence>
<dbReference type="Pfam" id="PF02758">
    <property type="entry name" value="PYRIN"/>
    <property type="match status" value="1"/>
</dbReference>
<reference evidence="2" key="2">
    <citation type="submission" date="2025-09" db="UniProtKB">
        <authorList>
            <consortium name="Ensembl"/>
        </authorList>
    </citation>
    <scope>IDENTIFICATION</scope>
</reference>
<proteinExistence type="predicted"/>
<reference evidence="2" key="1">
    <citation type="submission" date="2025-08" db="UniProtKB">
        <authorList>
            <consortium name="Ensembl"/>
        </authorList>
    </citation>
    <scope>IDENTIFICATION</scope>
</reference>
<dbReference type="SMART" id="SM01289">
    <property type="entry name" value="PYRIN"/>
    <property type="match status" value="1"/>
</dbReference>
<dbReference type="InterPro" id="IPR011029">
    <property type="entry name" value="DEATH-like_dom_sf"/>
</dbReference>
<dbReference type="Gene3D" id="1.10.533.10">
    <property type="entry name" value="Death Domain, Fas"/>
    <property type="match status" value="1"/>
</dbReference>
<evidence type="ECO:0000259" key="1">
    <source>
        <dbReference type="PROSITE" id="PS50824"/>
    </source>
</evidence>
<dbReference type="PROSITE" id="PS50824">
    <property type="entry name" value="DAPIN"/>
    <property type="match status" value="1"/>
</dbReference>
<organism evidence="2 3">
    <name type="scientific">Sinocyclocheilus rhinocerous</name>
    <dbReference type="NCBI Taxonomy" id="307959"/>
    <lineage>
        <taxon>Eukaryota</taxon>
        <taxon>Metazoa</taxon>
        <taxon>Chordata</taxon>
        <taxon>Craniata</taxon>
        <taxon>Vertebrata</taxon>
        <taxon>Euteleostomi</taxon>
        <taxon>Actinopterygii</taxon>
        <taxon>Neopterygii</taxon>
        <taxon>Teleostei</taxon>
        <taxon>Ostariophysi</taxon>
        <taxon>Cypriniformes</taxon>
        <taxon>Cyprinidae</taxon>
        <taxon>Cyprininae</taxon>
        <taxon>Sinocyclocheilus</taxon>
    </lineage>
</organism>
<name>A0A673MGC6_9TELE</name>
<dbReference type="Ensembl" id="ENSSRHT00000089557.1">
    <property type="protein sequence ID" value="ENSSRHP00000087201.1"/>
    <property type="gene ID" value="ENSSRHG00000043118.1"/>
</dbReference>
<dbReference type="AlphaFoldDB" id="A0A673MGC6"/>
<protein>
    <recommendedName>
        <fullName evidence="1">Pyrin domain-containing protein</fullName>
    </recommendedName>
</protein>
<dbReference type="Proteomes" id="UP000472270">
    <property type="component" value="Unassembled WGS sequence"/>
</dbReference>